<keyword evidence="2" id="KW-1185">Reference proteome</keyword>
<protein>
    <submittedName>
        <fullName evidence="1">Uncharacterized protein</fullName>
    </submittedName>
</protein>
<dbReference type="AlphaFoldDB" id="L8WQN2"/>
<sequence>MSSINDWTTIKFNPGLMYVARARRSCPNGLRYLEVMGIALRSNVLRSFSSTIHRPIPPLQLGT</sequence>
<accession>L8WQN2</accession>
<gene>
    <name evidence="1" type="ORF">AG1IA_06887</name>
</gene>
<dbReference type="EMBL" id="AFRT01001931">
    <property type="protein sequence ID" value="ELU39078.1"/>
    <property type="molecule type" value="Genomic_DNA"/>
</dbReference>
<evidence type="ECO:0000313" key="1">
    <source>
        <dbReference type="EMBL" id="ELU39078.1"/>
    </source>
</evidence>
<organism evidence="1 2">
    <name type="scientific">Thanatephorus cucumeris (strain AG1-IA)</name>
    <name type="common">Rice sheath blight fungus</name>
    <name type="synonym">Rhizoctonia solani</name>
    <dbReference type="NCBI Taxonomy" id="983506"/>
    <lineage>
        <taxon>Eukaryota</taxon>
        <taxon>Fungi</taxon>
        <taxon>Dikarya</taxon>
        <taxon>Basidiomycota</taxon>
        <taxon>Agaricomycotina</taxon>
        <taxon>Agaricomycetes</taxon>
        <taxon>Cantharellales</taxon>
        <taxon>Ceratobasidiaceae</taxon>
        <taxon>Rhizoctonia</taxon>
        <taxon>Rhizoctonia solani AG-1</taxon>
    </lineage>
</organism>
<reference evidence="1 2" key="1">
    <citation type="journal article" date="2013" name="Nat. Commun.">
        <title>The evolution and pathogenic mechanisms of the rice sheath blight pathogen.</title>
        <authorList>
            <person name="Zheng A."/>
            <person name="Lin R."/>
            <person name="Xu L."/>
            <person name="Qin P."/>
            <person name="Tang C."/>
            <person name="Ai P."/>
            <person name="Zhang D."/>
            <person name="Liu Y."/>
            <person name="Sun Z."/>
            <person name="Feng H."/>
            <person name="Wang Y."/>
            <person name="Chen Y."/>
            <person name="Liang X."/>
            <person name="Fu R."/>
            <person name="Li Q."/>
            <person name="Zhang J."/>
            <person name="Yu X."/>
            <person name="Xie Z."/>
            <person name="Ding L."/>
            <person name="Guan P."/>
            <person name="Tang J."/>
            <person name="Liang Y."/>
            <person name="Wang S."/>
            <person name="Deng Q."/>
            <person name="Li S."/>
            <person name="Zhu J."/>
            <person name="Wang L."/>
            <person name="Liu H."/>
            <person name="Li P."/>
        </authorList>
    </citation>
    <scope>NUCLEOTIDE SEQUENCE [LARGE SCALE GENOMIC DNA]</scope>
    <source>
        <strain evidence="2">AG-1 IA</strain>
    </source>
</reference>
<proteinExistence type="predicted"/>
<comment type="caution">
    <text evidence="1">The sequence shown here is derived from an EMBL/GenBank/DDBJ whole genome shotgun (WGS) entry which is preliminary data.</text>
</comment>
<name>L8WQN2_THACA</name>
<dbReference type="Proteomes" id="UP000011668">
    <property type="component" value="Unassembled WGS sequence"/>
</dbReference>
<evidence type="ECO:0000313" key="2">
    <source>
        <dbReference type="Proteomes" id="UP000011668"/>
    </source>
</evidence>
<dbReference type="HOGENOM" id="CLU_2887398_0_0_1"/>